<gene>
    <name evidence="1" type="ORF">AG0111_0g9186</name>
</gene>
<proteinExistence type="predicted"/>
<dbReference type="Proteomes" id="UP000293547">
    <property type="component" value="Unassembled WGS sequence"/>
</dbReference>
<keyword evidence="2" id="KW-1185">Reference proteome</keyword>
<name>A0ACB6FFJ9_9PLEO</name>
<dbReference type="EMBL" id="PDWZ02000009">
    <property type="protein sequence ID" value="KAB2103103.1"/>
    <property type="molecule type" value="Genomic_DNA"/>
</dbReference>
<evidence type="ECO:0000313" key="1">
    <source>
        <dbReference type="EMBL" id="KAB2103103.1"/>
    </source>
</evidence>
<protein>
    <submittedName>
        <fullName evidence="1">Uncharacterized protein</fullName>
    </submittedName>
</protein>
<comment type="caution">
    <text evidence="1">The sequence shown here is derived from an EMBL/GenBank/DDBJ whole genome shotgun (WGS) entry which is preliminary data.</text>
</comment>
<organism evidence="1 2">
    <name type="scientific">Alternaria gaisen</name>
    <dbReference type="NCBI Taxonomy" id="167740"/>
    <lineage>
        <taxon>Eukaryota</taxon>
        <taxon>Fungi</taxon>
        <taxon>Dikarya</taxon>
        <taxon>Ascomycota</taxon>
        <taxon>Pezizomycotina</taxon>
        <taxon>Dothideomycetes</taxon>
        <taxon>Pleosporomycetidae</taxon>
        <taxon>Pleosporales</taxon>
        <taxon>Pleosporineae</taxon>
        <taxon>Pleosporaceae</taxon>
        <taxon>Alternaria</taxon>
        <taxon>Alternaria sect. Alternaria</taxon>
    </lineage>
</organism>
<evidence type="ECO:0000313" key="2">
    <source>
        <dbReference type="Proteomes" id="UP000293547"/>
    </source>
</evidence>
<sequence>MAVPETADEISHHEEYEDDVIVEIEGGVQELGASACKVCQLIGKAIRANEVPFAPEMKTLLFRWSRPVIGAWGSFTYRDEVRGDRWQGSSNFKSIFGAGHSFYTQSPPLVSNFDLGGASKIALQEISDLSTELPATIEDSITVTKRLGYQYLWVDRYVNPCVQQNSTEKHLQIQQMDVIYASAQITLIAAAGEDWTYGLPGVGEKRERKFASQSITIDSITLNLNLRPSGLFIAESVWFTRAW</sequence>
<reference evidence="1 2" key="1">
    <citation type="journal article" date="2019" name="bioRxiv">
        <title>Genomics, evolutionary history and diagnostics of the Alternaria alternata species group including apple and Asian pear pathotypes.</title>
        <authorList>
            <person name="Armitage A.D."/>
            <person name="Cockerton H.M."/>
            <person name="Sreenivasaprasad S."/>
            <person name="Woodhall J.W."/>
            <person name="Lane C.R."/>
            <person name="Harrison R.J."/>
            <person name="Clarkson J.P."/>
        </authorList>
    </citation>
    <scope>NUCLEOTIDE SEQUENCE [LARGE SCALE GENOMIC DNA]</scope>
    <source>
        <strain evidence="1 2">FERA 650</strain>
    </source>
</reference>
<accession>A0ACB6FFJ9</accession>